<comment type="caution">
    <text evidence="1">The sequence shown here is derived from an EMBL/GenBank/DDBJ whole genome shotgun (WGS) entry which is preliminary data.</text>
</comment>
<protein>
    <recommendedName>
        <fullName evidence="3">Cyclase</fullName>
    </recommendedName>
</protein>
<dbReference type="AlphaFoldDB" id="A0A2A5WMY2"/>
<evidence type="ECO:0000313" key="2">
    <source>
        <dbReference type="Proteomes" id="UP000219327"/>
    </source>
</evidence>
<sequence length="241" mass="26755">MATLDGYRIVELSAVLEGQVYRLDTSVDPGGRDVYDLPWFLEDQVNPKDNTIEQLIGNESSDPSWPIPPSGHHGSHIQLGVGHNDNWSGLPDGMLGLWDMPLNTYWGEAAVCYLDNLKGQPILPEHLTNVHEGDIVLMGSPHVGEDAPWIDGDTAYWLAEEKKIKMLAVGVPGIGWETKMDTPEPDNCPTHRAMTGNNIPIAYPLTNIKTLTQDRVFFMSMPLNVERMEGTWIRAIAIEDA</sequence>
<dbReference type="Gene3D" id="3.50.30.50">
    <property type="entry name" value="Putative cyclase"/>
    <property type="match status" value="1"/>
</dbReference>
<dbReference type="SUPFAM" id="SSF102198">
    <property type="entry name" value="Putative cyclase"/>
    <property type="match status" value="1"/>
</dbReference>
<name>A0A2A5WMY2_9GAMM</name>
<dbReference type="InterPro" id="IPR037175">
    <property type="entry name" value="KFase_sf"/>
</dbReference>
<dbReference type="GO" id="GO:0004061">
    <property type="term" value="F:arylformamidase activity"/>
    <property type="evidence" value="ECO:0007669"/>
    <property type="project" value="InterPro"/>
</dbReference>
<evidence type="ECO:0008006" key="3">
    <source>
        <dbReference type="Google" id="ProtNLM"/>
    </source>
</evidence>
<dbReference type="Proteomes" id="UP000219327">
    <property type="component" value="Unassembled WGS sequence"/>
</dbReference>
<dbReference type="EMBL" id="NTKD01000046">
    <property type="protein sequence ID" value="PDH37617.1"/>
    <property type="molecule type" value="Genomic_DNA"/>
</dbReference>
<reference evidence="1 2" key="1">
    <citation type="submission" date="2017-08" db="EMBL/GenBank/DDBJ databases">
        <title>Fine stratification of microbial communities through a metagenomic profile of the photic zone.</title>
        <authorList>
            <person name="Haro-Moreno J.M."/>
            <person name="Lopez-Perez M."/>
            <person name="De La Torre J."/>
            <person name="Picazo A."/>
            <person name="Camacho A."/>
            <person name="Rodriguez-Valera F."/>
        </authorList>
    </citation>
    <scope>NUCLEOTIDE SEQUENCE [LARGE SCALE GENOMIC DNA]</scope>
    <source>
        <strain evidence="1">MED-G24</strain>
    </source>
</reference>
<organism evidence="1 2">
    <name type="scientific">OM182 bacterium MED-G24</name>
    <dbReference type="NCBI Taxonomy" id="1986255"/>
    <lineage>
        <taxon>Bacteria</taxon>
        <taxon>Pseudomonadati</taxon>
        <taxon>Pseudomonadota</taxon>
        <taxon>Gammaproteobacteria</taxon>
        <taxon>OMG group</taxon>
        <taxon>OM182 clade</taxon>
    </lineage>
</organism>
<proteinExistence type="predicted"/>
<evidence type="ECO:0000313" key="1">
    <source>
        <dbReference type="EMBL" id="PDH37617.1"/>
    </source>
</evidence>
<dbReference type="GO" id="GO:0019441">
    <property type="term" value="P:L-tryptophan catabolic process to kynurenine"/>
    <property type="evidence" value="ECO:0007669"/>
    <property type="project" value="InterPro"/>
</dbReference>
<accession>A0A2A5WMY2</accession>
<gene>
    <name evidence="1" type="ORF">CNE99_07945</name>
</gene>